<dbReference type="InterPro" id="IPR000679">
    <property type="entry name" value="Znf_GATA"/>
</dbReference>
<feature type="compositionally biased region" description="Basic residues" evidence="5">
    <location>
        <begin position="108"/>
        <end position="117"/>
    </location>
</feature>
<dbReference type="SUPFAM" id="SSF57716">
    <property type="entry name" value="Glucocorticoid receptor-like (DNA-binding domain)"/>
    <property type="match status" value="1"/>
</dbReference>
<evidence type="ECO:0000256" key="5">
    <source>
        <dbReference type="SAM" id="MobiDB-lite"/>
    </source>
</evidence>
<dbReference type="Proteomes" id="UP001433268">
    <property type="component" value="Unassembled WGS sequence"/>
</dbReference>
<dbReference type="CDD" id="cd00202">
    <property type="entry name" value="ZnF_GATA"/>
    <property type="match status" value="1"/>
</dbReference>
<dbReference type="InterPro" id="IPR013088">
    <property type="entry name" value="Znf_NHR/GATA"/>
</dbReference>
<evidence type="ECO:0000256" key="1">
    <source>
        <dbReference type="ARBA" id="ARBA00022723"/>
    </source>
</evidence>
<accession>A0ABR1V6J4</accession>
<feature type="domain" description="GATA-type" evidence="6">
    <location>
        <begin position="172"/>
        <end position="201"/>
    </location>
</feature>
<dbReference type="Pfam" id="PF00320">
    <property type="entry name" value="GATA"/>
    <property type="match status" value="1"/>
</dbReference>
<dbReference type="InterPro" id="IPR051140">
    <property type="entry name" value="GATA_TF"/>
</dbReference>
<feature type="region of interest" description="Disordered" evidence="5">
    <location>
        <begin position="148"/>
        <end position="187"/>
    </location>
</feature>
<dbReference type="PANTHER" id="PTHR45658:SF122">
    <property type="entry name" value="GATA ZINC FINGER DOMAIN-CONTAINING PROTEIN 6"/>
    <property type="match status" value="1"/>
</dbReference>
<feature type="region of interest" description="Disordered" evidence="5">
    <location>
        <begin position="1"/>
        <end position="30"/>
    </location>
</feature>
<dbReference type="PROSITE" id="PS50114">
    <property type="entry name" value="GATA_ZN_FINGER_2"/>
    <property type="match status" value="1"/>
</dbReference>
<feature type="compositionally biased region" description="Low complexity" evidence="5">
    <location>
        <begin position="148"/>
        <end position="164"/>
    </location>
</feature>
<dbReference type="GeneID" id="92049976"/>
<evidence type="ECO:0000256" key="3">
    <source>
        <dbReference type="ARBA" id="ARBA00022833"/>
    </source>
</evidence>
<evidence type="ECO:0000313" key="7">
    <source>
        <dbReference type="EMBL" id="KAK8065855.1"/>
    </source>
</evidence>
<comment type="caution">
    <text evidence="7">The sequence shown here is derived from an EMBL/GenBank/DDBJ whole genome shotgun (WGS) entry which is preliminary data.</text>
</comment>
<evidence type="ECO:0000256" key="4">
    <source>
        <dbReference type="PROSITE-ProRule" id="PRU00094"/>
    </source>
</evidence>
<keyword evidence="8" id="KW-1185">Reference proteome</keyword>
<organism evidence="7 8">
    <name type="scientific">Apiospora hydei</name>
    <dbReference type="NCBI Taxonomy" id="1337664"/>
    <lineage>
        <taxon>Eukaryota</taxon>
        <taxon>Fungi</taxon>
        <taxon>Dikarya</taxon>
        <taxon>Ascomycota</taxon>
        <taxon>Pezizomycotina</taxon>
        <taxon>Sordariomycetes</taxon>
        <taxon>Xylariomycetidae</taxon>
        <taxon>Amphisphaeriales</taxon>
        <taxon>Apiosporaceae</taxon>
        <taxon>Apiospora</taxon>
    </lineage>
</organism>
<reference evidence="7 8" key="1">
    <citation type="submission" date="2023-01" db="EMBL/GenBank/DDBJ databases">
        <title>Analysis of 21 Apiospora genomes using comparative genomics revels a genus with tremendous synthesis potential of carbohydrate active enzymes and secondary metabolites.</title>
        <authorList>
            <person name="Sorensen T."/>
        </authorList>
    </citation>
    <scope>NUCLEOTIDE SEQUENCE [LARGE SCALE GENOMIC DNA]</scope>
    <source>
        <strain evidence="7 8">CBS 114990</strain>
    </source>
</reference>
<gene>
    <name evidence="7" type="ORF">PG997_012602</name>
</gene>
<keyword evidence="3" id="KW-0862">Zinc</keyword>
<dbReference type="Gene3D" id="3.30.50.10">
    <property type="entry name" value="Erythroid Transcription Factor GATA-1, subunit A"/>
    <property type="match status" value="1"/>
</dbReference>
<dbReference type="PANTHER" id="PTHR45658">
    <property type="entry name" value="GATA TRANSCRIPTION FACTOR"/>
    <property type="match status" value="1"/>
</dbReference>
<sequence length="212" mass="22746">MALMQQQGGGGGMGGLSTITSHPTPPQKAVRNLASTDPVAAAQQHGYVHLSFEQVHQDTQALLALIQQTREGRNGKKYRTGALPSDGDLAALTSTAQGLANKLQSIRNHRHRARRTRNSSSRTSHSSAQFFHHDTAETTGGGAMLLLSTSSSRSKPTTTTTSLSEPSRHSPCDDCNRTKTPEWRAGPTGPEALCNVCGLLYAKRMLRLHGPK</sequence>
<dbReference type="RefSeq" id="XP_066662608.1">
    <property type="nucleotide sequence ID" value="XM_066816916.1"/>
</dbReference>
<name>A0ABR1V6J4_9PEZI</name>
<evidence type="ECO:0000259" key="6">
    <source>
        <dbReference type="PROSITE" id="PS50114"/>
    </source>
</evidence>
<feature type="compositionally biased region" description="Low complexity" evidence="5">
    <location>
        <begin position="118"/>
        <end position="128"/>
    </location>
</feature>
<dbReference type="SMART" id="SM00401">
    <property type="entry name" value="ZnF_GATA"/>
    <property type="match status" value="1"/>
</dbReference>
<proteinExistence type="predicted"/>
<feature type="compositionally biased region" description="Basic and acidic residues" evidence="5">
    <location>
        <begin position="166"/>
        <end position="182"/>
    </location>
</feature>
<evidence type="ECO:0000313" key="8">
    <source>
        <dbReference type="Proteomes" id="UP001433268"/>
    </source>
</evidence>
<keyword evidence="1" id="KW-0479">Metal-binding</keyword>
<protein>
    <recommendedName>
        <fullName evidence="6">GATA-type domain-containing protein</fullName>
    </recommendedName>
</protein>
<dbReference type="EMBL" id="JAQQWN010000009">
    <property type="protein sequence ID" value="KAK8065855.1"/>
    <property type="molecule type" value="Genomic_DNA"/>
</dbReference>
<keyword evidence="2 4" id="KW-0863">Zinc-finger</keyword>
<feature type="region of interest" description="Disordered" evidence="5">
    <location>
        <begin position="108"/>
        <end position="135"/>
    </location>
</feature>
<evidence type="ECO:0000256" key="2">
    <source>
        <dbReference type="ARBA" id="ARBA00022771"/>
    </source>
</evidence>